<dbReference type="OrthoDB" id="971886at2759"/>
<protein>
    <submittedName>
        <fullName evidence="3">Uncharacterized protein LOC111277525</fullName>
    </submittedName>
</protein>
<evidence type="ECO:0000256" key="1">
    <source>
        <dbReference type="SAM" id="MobiDB-lite"/>
    </source>
</evidence>
<evidence type="ECO:0000313" key="3">
    <source>
        <dbReference type="RefSeq" id="XP_022719688.1"/>
    </source>
</evidence>
<dbReference type="RefSeq" id="XP_022719688.1">
    <property type="nucleotide sequence ID" value="XM_022863953.1"/>
</dbReference>
<accession>A0A6P5WV28</accession>
<keyword evidence="2" id="KW-1185">Reference proteome</keyword>
<sequence length="255" mass="28606">MGDMNQEPDFEVPNQEEDDLQLQESINLSGLHLDSFKNNHQNHHPCIICACNVTASNPMKRPSPEPVSEPKSKKPLLDSHQYSLAGFSKIPLPQLHRSASDPYTPPKTNLSENAKALDDTPLSKGSASCSALPPRAPALSRSISDPILSPGKSFSRSSCFNEMGIELIKEESPSVKRLRRMKERMKEMRQWWDEAMREVEDVWNTEAIKGDGEVDCEEAVRVEKIGECLDLDFKCPCGKGYKILLSGKNCYYKLI</sequence>
<evidence type="ECO:0000313" key="2">
    <source>
        <dbReference type="Proteomes" id="UP000515121"/>
    </source>
</evidence>
<gene>
    <name evidence="3" type="primary">LOC111277525</name>
</gene>
<dbReference type="KEGG" id="dzi:111277525"/>
<name>A0A6P5WV28_DURZI</name>
<feature type="region of interest" description="Disordered" evidence="1">
    <location>
        <begin position="93"/>
        <end position="144"/>
    </location>
</feature>
<organism evidence="2 3">
    <name type="scientific">Durio zibethinus</name>
    <name type="common">Durian</name>
    <dbReference type="NCBI Taxonomy" id="66656"/>
    <lineage>
        <taxon>Eukaryota</taxon>
        <taxon>Viridiplantae</taxon>
        <taxon>Streptophyta</taxon>
        <taxon>Embryophyta</taxon>
        <taxon>Tracheophyta</taxon>
        <taxon>Spermatophyta</taxon>
        <taxon>Magnoliopsida</taxon>
        <taxon>eudicotyledons</taxon>
        <taxon>Gunneridae</taxon>
        <taxon>Pentapetalae</taxon>
        <taxon>rosids</taxon>
        <taxon>malvids</taxon>
        <taxon>Malvales</taxon>
        <taxon>Malvaceae</taxon>
        <taxon>Helicteroideae</taxon>
        <taxon>Durio</taxon>
    </lineage>
</organism>
<dbReference type="AlphaFoldDB" id="A0A6P5WV28"/>
<dbReference type="GeneID" id="111277525"/>
<reference evidence="3" key="1">
    <citation type="submission" date="2025-08" db="UniProtKB">
        <authorList>
            <consortium name="RefSeq"/>
        </authorList>
    </citation>
    <scope>IDENTIFICATION</scope>
    <source>
        <tissue evidence="3">Fruit stalk</tissue>
    </source>
</reference>
<dbReference type="Proteomes" id="UP000515121">
    <property type="component" value="Unplaced"/>
</dbReference>
<proteinExistence type="predicted"/>